<proteinExistence type="predicted"/>
<dbReference type="AlphaFoldDB" id="A0AAW2P2Q6"/>
<comment type="caution">
    <text evidence="2">The sequence shown here is derived from an EMBL/GenBank/DDBJ whole genome shotgun (WGS) entry which is preliminary data.</text>
</comment>
<dbReference type="Pfam" id="PF03732">
    <property type="entry name" value="Retrotrans_gag"/>
    <property type="match status" value="1"/>
</dbReference>
<protein>
    <recommendedName>
        <fullName evidence="1">Retrotransposon gag domain-containing protein</fullName>
    </recommendedName>
</protein>
<gene>
    <name evidence="2" type="ORF">Sradi_4130500</name>
</gene>
<reference evidence="2" key="1">
    <citation type="submission" date="2020-06" db="EMBL/GenBank/DDBJ databases">
        <authorList>
            <person name="Li T."/>
            <person name="Hu X."/>
            <person name="Zhang T."/>
            <person name="Song X."/>
            <person name="Zhang H."/>
            <person name="Dai N."/>
            <person name="Sheng W."/>
            <person name="Hou X."/>
            <person name="Wei L."/>
        </authorList>
    </citation>
    <scope>NUCLEOTIDE SEQUENCE</scope>
    <source>
        <strain evidence="2">G02</strain>
        <tissue evidence="2">Leaf</tissue>
    </source>
</reference>
<dbReference type="PANTHER" id="PTHR34482:SF36">
    <property type="entry name" value="RETROTRANSPOSON GAG DOMAIN-CONTAINING PROTEIN"/>
    <property type="match status" value="1"/>
</dbReference>
<evidence type="ECO:0000313" key="2">
    <source>
        <dbReference type="EMBL" id="KAL0349813.1"/>
    </source>
</evidence>
<reference evidence="2" key="2">
    <citation type="journal article" date="2024" name="Plant">
        <title>Genomic evolution and insights into agronomic trait innovations of Sesamum species.</title>
        <authorList>
            <person name="Miao H."/>
            <person name="Wang L."/>
            <person name="Qu L."/>
            <person name="Liu H."/>
            <person name="Sun Y."/>
            <person name="Le M."/>
            <person name="Wang Q."/>
            <person name="Wei S."/>
            <person name="Zheng Y."/>
            <person name="Lin W."/>
            <person name="Duan Y."/>
            <person name="Cao H."/>
            <person name="Xiong S."/>
            <person name="Wang X."/>
            <person name="Wei L."/>
            <person name="Li C."/>
            <person name="Ma Q."/>
            <person name="Ju M."/>
            <person name="Zhao R."/>
            <person name="Li G."/>
            <person name="Mu C."/>
            <person name="Tian Q."/>
            <person name="Mei H."/>
            <person name="Zhang T."/>
            <person name="Gao T."/>
            <person name="Zhang H."/>
        </authorList>
    </citation>
    <scope>NUCLEOTIDE SEQUENCE</scope>
    <source>
        <strain evidence="2">G02</strain>
    </source>
</reference>
<dbReference type="PANTHER" id="PTHR34482">
    <property type="entry name" value="DNA DAMAGE-INDUCIBLE PROTEIN 1-LIKE"/>
    <property type="match status" value="1"/>
</dbReference>
<organism evidence="2">
    <name type="scientific">Sesamum radiatum</name>
    <name type="common">Black benniseed</name>
    <dbReference type="NCBI Taxonomy" id="300843"/>
    <lineage>
        <taxon>Eukaryota</taxon>
        <taxon>Viridiplantae</taxon>
        <taxon>Streptophyta</taxon>
        <taxon>Embryophyta</taxon>
        <taxon>Tracheophyta</taxon>
        <taxon>Spermatophyta</taxon>
        <taxon>Magnoliopsida</taxon>
        <taxon>eudicotyledons</taxon>
        <taxon>Gunneridae</taxon>
        <taxon>Pentapetalae</taxon>
        <taxon>asterids</taxon>
        <taxon>lamiids</taxon>
        <taxon>Lamiales</taxon>
        <taxon>Pedaliaceae</taxon>
        <taxon>Sesamum</taxon>
    </lineage>
</organism>
<name>A0AAW2P2Q6_SESRA</name>
<dbReference type="EMBL" id="JACGWJ010000018">
    <property type="protein sequence ID" value="KAL0349813.1"/>
    <property type="molecule type" value="Genomic_DNA"/>
</dbReference>
<dbReference type="InterPro" id="IPR005162">
    <property type="entry name" value="Retrotrans_gag_dom"/>
</dbReference>
<accession>A0AAW2P2Q6</accession>
<feature type="domain" description="Retrotransposon gag" evidence="1">
    <location>
        <begin position="143"/>
        <end position="229"/>
    </location>
</feature>
<sequence length="234" mass="26183">MASQGVHADPVAIMHESGESTEGSVAPASAGGVKIGQEGVGADAPLPPGGAPVAELPAYAQIFQLAFQAQAQAQAKLLAQAQAPTPSPAPVVPTIDRNYERIRKMGAIEFEGTLDPEVSERWWEKVEDVMNLVGCTPENRLKYIVSLFVGNALIWWRSLKRAYEQKEITWAEFQIEFDDKYRPKMYRDKKRMEFLNLMQGDEQTVAEYELHFAALAKYDPEAIATQEDRCYRFE</sequence>
<evidence type="ECO:0000259" key="1">
    <source>
        <dbReference type="Pfam" id="PF03732"/>
    </source>
</evidence>